<dbReference type="Gene3D" id="3.40.50.2000">
    <property type="entry name" value="Glycogen Phosphorylase B"/>
    <property type="match status" value="1"/>
</dbReference>
<reference evidence="6" key="2">
    <citation type="submission" date="2022-06" db="UniProtKB">
        <authorList>
            <consortium name="EnsemblMetazoa"/>
        </authorList>
    </citation>
    <scope>IDENTIFICATION</scope>
</reference>
<dbReference type="AlphaFoldDB" id="A0A8R2A061"/>
<dbReference type="Proteomes" id="UP000007819">
    <property type="component" value="Chromosome A1"/>
</dbReference>
<evidence type="ECO:0000256" key="2">
    <source>
        <dbReference type="ARBA" id="ARBA00022676"/>
    </source>
</evidence>
<keyword evidence="5" id="KW-0812">Transmembrane</keyword>
<reference evidence="7" key="1">
    <citation type="submission" date="2010-06" db="EMBL/GenBank/DDBJ databases">
        <authorList>
            <person name="Jiang H."/>
            <person name="Abraham K."/>
            <person name="Ali S."/>
            <person name="Alsbrooks S.L."/>
            <person name="Anim B.N."/>
            <person name="Anosike U.S."/>
            <person name="Attaway T."/>
            <person name="Bandaranaike D.P."/>
            <person name="Battles P.K."/>
            <person name="Bell S.N."/>
            <person name="Bell A.V."/>
            <person name="Beltran B."/>
            <person name="Bickham C."/>
            <person name="Bustamante Y."/>
            <person name="Caleb T."/>
            <person name="Canada A."/>
            <person name="Cardenas V."/>
            <person name="Carter K."/>
            <person name="Chacko J."/>
            <person name="Chandrabose M.N."/>
            <person name="Chavez D."/>
            <person name="Chavez A."/>
            <person name="Chen L."/>
            <person name="Chu H.-S."/>
            <person name="Claassen K.J."/>
            <person name="Cockrell R."/>
            <person name="Collins M."/>
            <person name="Cooper J.A."/>
            <person name="Cree A."/>
            <person name="Curry S.M."/>
            <person name="Da Y."/>
            <person name="Dao M.D."/>
            <person name="Das B."/>
            <person name="Davila M.-L."/>
            <person name="Davy-Carroll L."/>
            <person name="Denson S."/>
            <person name="Dinh H."/>
            <person name="Ebong V.E."/>
            <person name="Edwards J.R."/>
            <person name="Egan A."/>
            <person name="El-Daye J."/>
            <person name="Escobedo L."/>
            <person name="Fernandez S."/>
            <person name="Fernando P.R."/>
            <person name="Flagg N."/>
            <person name="Forbes L.D."/>
            <person name="Fowler R.G."/>
            <person name="Fu Q."/>
            <person name="Gabisi R.A."/>
            <person name="Ganer J."/>
            <person name="Garbino Pronczuk A."/>
            <person name="Garcia R.M."/>
            <person name="Garner T."/>
            <person name="Garrett T.E."/>
            <person name="Gonzalez D.A."/>
            <person name="Hamid H."/>
            <person name="Hawkins E.S."/>
            <person name="Hirani K."/>
            <person name="Hogues M.E."/>
            <person name="Hollins B."/>
            <person name="Hsiao C.-H."/>
            <person name="Jabil R."/>
            <person name="James M.L."/>
            <person name="Jhangiani S.N."/>
            <person name="Johnson B."/>
            <person name="Johnson Q."/>
            <person name="Joshi V."/>
            <person name="Kalu J.B."/>
            <person name="Kam C."/>
            <person name="Kashfia A."/>
            <person name="Keebler J."/>
            <person name="Kisamo H."/>
            <person name="Kovar C.L."/>
            <person name="Lago L.A."/>
            <person name="Lai C.-Y."/>
            <person name="Laidlaw J."/>
            <person name="Lara F."/>
            <person name="Le T.-K."/>
            <person name="Lee S.L."/>
            <person name="Legall F.H."/>
            <person name="Lemon S.J."/>
            <person name="Lewis L.R."/>
            <person name="Li B."/>
            <person name="Liu Y."/>
            <person name="Liu Y.-S."/>
            <person name="Lopez J."/>
            <person name="Lozado R.J."/>
            <person name="Lu J."/>
            <person name="Madu R.C."/>
            <person name="Maheshwari M."/>
            <person name="Maheshwari R."/>
            <person name="Malloy K."/>
            <person name="Martinez E."/>
            <person name="Mathew T."/>
            <person name="Mercado I.C."/>
            <person name="Mercado C."/>
            <person name="Meyer B."/>
            <person name="Montgomery K."/>
            <person name="Morgan M.B."/>
            <person name="Munidasa M."/>
            <person name="Nazareth L.V."/>
            <person name="Nelson J."/>
            <person name="Ng B.M."/>
            <person name="Nguyen N.B."/>
            <person name="Nguyen P.Q."/>
            <person name="Nguyen T."/>
            <person name="Obregon M."/>
            <person name="Okwuonu G.O."/>
            <person name="Onwere C.G."/>
            <person name="Orozco G."/>
            <person name="Parra A."/>
            <person name="Patel S."/>
            <person name="Patil S."/>
            <person name="Perez A."/>
            <person name="Perez Y."/>
            <person name="Pham C."/>
            <person name="Primus E.L."/>
            <person name="Pu L.-L."/>
            <person name="Puazo M."/>
            <person name="Qin X."/>
            <person name="Quiroz J.B."/>
            <person name="Reese J."/>
            <person name="Richards S."/>
            <person name="Rives C.M."/>
            <person name="Robberts R."/>
            <person name="Ruiz S.J."/>
            <person name="Ruiz M.J."/>
            <person name="Santibanez J."/>
            <person name="Schneider B.W."/>
            <person name="Sisson I."/>
            <person name="Smith M."/>
            <person name="Sodergren E."/>
            <person name="Song X.-Z."/>
            <person name="Song B.B."/>
            <person name="Summersgill H."/>
            <person name="Thelus R."/>
            <person name="Thornton R.D."/>
            <person name="Trejos Z.Y."/>
            <person name="Usmani K."/>
            <person name="Vattathil S."/>
            <person name="Villasana D."/>
            <person name="Walker D.L."/>
            <person name="Wang S."/>
            <person name="Wang K."/>
            <person name="White C.S."/>
            <person name="Williams A.C."/>
            <person name="Williamson J."/>
            <person name="Wilson K."/>
            <person name="Woghiren I.O."/>
            <person name="Woodworth J.R."/>
            <person name="Worley K.C."/>
            <person name="Wright R.A."/>
            <person name="Wu W."/>
            <person name="Young L."/>
            <person name="Zhang L."/>
            <person name="Zhang J."/>
            <person name="Zhu Y."/>
            <person name="Muzny D.M."/>
            <person name="Weinstock G."/>
            <person name="Gibbs R.A."/>
        </authorList>
    </citation>
    <scope>NUCLEOTIDE SEQUENCE [LARGE SCALE GENOMIC DNA]</scope>
    <source>
        <strain evidence="7">LSR1</strain>
    </source>
</reference>
<comment type="similarity">
    <text evidence="1 4">Belongs to the UDP-glycosyltransferase family.</text>
</comment>
<dbReference type="RefSeq" id="XP_001943943.5">
    <property type="nucleotide sequence ID" value="XM_001943908.5"/>
</dbReference>
<feature type="transmembrane region" description="Helical" evidence="5">
    <location>
        <begin position="6"/>
        <end position="25"/>
    </location>
</feature>
<proteinExistence type="inferred from homology"/>
<dbReference type="PANTHER" id="PTHR48043">
    <property type="entry name" value="EG:EG0003.4 PROTEIN-RELATED"/>
    <property type="match status" value="1"/>
</dbReference>
<keyword evidence="7" id="KW-1185">Reference proteome</keyword>
<protein>
    <recommendedName>
        <fullName evidence="8">UDP-glucuronosyltransferase</fullName>
    </recommendedName>
</protein>
<evidence type="ECO:0000256" key="3">
    <source>
        <dbReference type="ARBA" id="ARBA00022679"/>
    </source>
</evidence>
<keyword evidence="3 4" id="KW-0808">Transferase</keyword>
<evidence type="ECO:0000256" key="5">
    <source>
        <dbReference type="SAM" id="Phobius"/>
    </source>
</evidence>
<keyword evidence="5" id="KW-1133">Transmembrane helix</keyword>
<evidence type="ECO:0000256" key="4">
    <source>
        <dbReference type="RuleBase" id="RU003718"/>
    </source>
</evidence>
<evidence type="ECO:0000313" key="7">
    <source>
        <dbReference type="Proteomes" id="UP000007819"/>
    </source>
</evidence>
<dbReference type="InterPro" id="IPR050271">
    <property type="entry name" value="UDP-glycosyltransferase"/>
</dbReference>
<evidence type="ECO:0000256" key="1">
    <source>
        <dbReference type="ARBA" id="ARBA00009995"/>
    </source>
</evidence>
<feature type="transmembrane region" description="Helical" evidence="5">
    <location>
        <begin position="492"/>
        <end position="519"/>
    </location>
</feature>
<evidence type="ECO:0000313" key="6">
    <source>
        <dbReference type="EnsemblMetazoa" id="XP_001943943.5"/>
    </source>
</evidence>
<sequence>MKEIILNSYILASLIFSLCEVAVTMRTLFRTMILSVFCILTVSMTYASTDALQILAIENVAGKSHWNFMSAVLRSLTDKGHNVTVFTPFPDGNRANYTEVYLDLPSKVEMNIEETLNVFGKPTAIIPILMNMTRYFCNIAYEQQDMREILNGGKSNYDIIFTEVLASECASYIASKLELPLIYLIPSPMITHIEHTVFGDVSNPATVSHLMAHNAVPRTFAQRFLNIVLLGFSILALKYKEIELKKIDLQPYDLVQPLKPSLVFMNTHYITDAPRPMPASVIQIGGIHLKTPRSIPNDILEFIENSPHGVIYFTFGSVVSMSTLPDHIQNAFKEAFAQVPLRVLWKYEGEMKDKPINVMTSKWFPQRDILMHPNVKLFISHGGISGVYEAVDAGVPVLGFPLFYDQPRNIDNLVEAGMGISMDLLTLQKDELLTNILELINNEKYMKNAKIVSDRFKDRPMSPAESVVYWTEYVIRHKGAPHLKSHAFNLTWYQYFLLDVIFVIFIFISFVIFIIYKLFKTIYYYFLKYSQTIKPKLQ</sequence>
<dbReference type="CDD" id="cd03784">
    <property type="entry name" value="GT1_Gtf-like"/>
    <property type="match status" value="1"/>
</dbReference>
<dbReference type="GO" id="GO:0008194">
    <property type="term" value="F:UDP-glycosyltransferase activity"/>
    <property type="evidence" value="ECO:0007669"/>
    <property type="project" value="InterPro"/>
</dbReference>
<keyword evidence="5" id="KW-0472">Membrane</keyword>
<evidence type="ECO:0008006" key="8">
    <source>
        <dbReference type="Google" id="ProtNLM"/>
    </source>
</evidence>
<dbReference type="KEGG" id="api:100163448"/>
<dbReference type="FunFam" id="3.40.50.2000:FF:000021">
    <property type="entry name" value="UDP-glucuronosyltransferase"/>
    <property type="match status" value="1"/>
</dbReference>
<name>A0A8R2A061_ACYPI</name>
<dbReference type="PANTHER" id="PTHR48043:SF145">
    <property type="entry name" value="FI06409P-RELATED"/>
    <property type="match status" value="1"/>
</dbReference>
<organism evidence="6 7">
    <name type="scientific">Acyrthosiphon pisum</name>
    <name type="common">Pea aphid</name>
    <dbReference type="NCBI Taxonomy" id="7029"/>
    <lineage>
        <taxon>Eukaryota</taxon>
        <taxon>Metazoa</taxon>
        <taxon>Ecdysozoa</taxon>
        <taxon>Arthropoda</taxon>
        <taxon>Hexapoda</taxon>
        <taxon>Insecta</taxon>
        <taxon>Pterygota</taxon>
        <taxon>Neoptera</taxon>
        <taxon>Paraneoptera</taxon>
        <taxon>Hemiptera</taxon>
        <taxon>Sternorrhyncha</taxon>
        <taxon>Aphidomorpha</taxon>
        <taxon>Aphidoidea</taxon>
        <taxon>Aphididae</taxon>
        <taxon>Macrosiphini</taxon>
        <taxon>Acyrthosiphon</taxon>
    </lineage>
</organism>
<dbReference type="Pfam" id="PF00201">
    <property type="entry name" value="UDPGT"/>
    <property type="match status" value="1"/>
</dbReference>
<accession>A0A8R2A061</accession>
<dbReference type="GeneID" id="100163448"/>
<dbReference type="EnsemblMetazoa" id="XM_001943908.5">
    <property type="protein sequence ID" value="XP_001943943.5"/>
    <property type="gene ID" value="LOC100163448"/>
</dbReference>
<dbReference type="InterPro" id="IPR002213">
    <property type="entry name" value="UDP_glucos_trans"/>
</dbReference>
<dbReference type="OrthoDB" id="5835829at2759"/>
<keyword evidence="2 4" id="KW-0328">Glycosyltransferase</keyword>
<dbReference type="InterPro" id="IPR035595">
    <property type="entry name" value="UDP_glycos_trans_CS"/>
</dbReference>
<dbReference type="SUPFAM" id="SSF53756">
    <property type="entry name" value="UDP-Glycosyltransferase/glycogen phosphorylase"/>
    <property type="match status" value="1"/>
</dbReference>
<dbReference type="PROSITE" id="PS00375">
    <property type="entry name" value="UDPGT"/>
    <property type="match status" value="1"/>
</dbReference>